<dbReference type="AlphaFoldDB" id="A0A1E5USB9"/>
<dbReference type="PANTHER" id="PTHR33026:SF7">
    <property type="entry name" value="OS03G0100275 PROTEIN"/>
    <property type="match status" value="1"/>
</dbReference>
<proteinExistence type="predicted"/>
<comment type="caution">
    <text evidence="1">The sequence shown here is derived from an EMBL/GenBank/DDBJ whole genome shotgun (WGS) entry which is preliminary data.</text>
</comment>
<organism evidence="1 2">
    <name type="scientific">Dichanthelium oligosanthes</name>
    <dbReference type="NCBI Taxonomy" id="888268"/>
    <lineage>
        <taxon>Eukaryota</taxon>
        <taxon>Viridiplantae</taxon>
        <taxon>Streptophyta</taxon>
        <taxon>Embryophyta</taxon>
        <taxon>Tracheophyta</taxon>
        <taxon>Spermatophyta</taxon>
        <taxon>Magnoliopsida</taxon>
        <taxon>Liliopsida</taxon>
        <taxon>Poales</taxon>
        <taxon>Poaceae</taxon>
        <taxon>PACMAD clade</taxon>
        <taxon>Panicoideae</taxon>
        <taxon>Panicodae</taxon>
        <taxon>Paniceae</taxon>
        <taxon>Dichantheliinae</taxon>
        <taxon>Dichanthelium</taxon>
    </lineage>
</organism>
<protein>
    <submittedName>
        <fullName evidence="1">Uncharacterized protein</fullName>
    </submittedName>
</protein>
<dbReference type="PANTHER" id="PTHR33026">
    <property type="entry name" value="OS06G0360600 PROTEIN"/>
    <property type="match status" value="1"/>
</dbReference>
<evidence type="ECO:0000313" key="1">
    <source>
        <dbReference type="EMBL" id="OEL15776.1"/>
    </source>
</evidence>
<sequence length="89" mass="10031">MGGPKNHTKALAVVMTLRRAEGVTGIGLLWAMHKHRIEPLKNWVHPIFEYSDRRDPTWESADELPEVEIQDRVASIIAHGKEVDMGGHP</sequence>
<accession>A0A1E5USB9</accession>
<dbReference type="Proteomes" id="UP000095767">
    <property type="component" value="Unassembled WGS sequence"/>
</dbReference>
<dbReference type="EMBL" id="LWDX02065532">
    <property type="protein sequence ID" value="OEL15776.1"/>
    <property type="molecule type" value="Genomic_DNA"/>
</dbReference>
<name>A0A1E5USB9_9POAL</name>
<keyword evidence="2" id="KW-1185">Reference proteome</keyword>
<reference evidence="1 2" key="1">
    <citation type="submission" date="2016-09" db="EMBL/GenBank/DDBJ databases">
        <title>The draft genome of Dichanthelium oligosanthes: A C3 panicoid grass species.</title>
        <authorList>
            <person name="Studer A.J."/>
            <person name="Schnable J.C."/>
            <person name="Brutnell T.P."/>
        </authorList>
    </citation>
    <scope>NUCLEOTIDE SEQUENCE [LARGE SCALE GENOMIC DNA]</scope>
    <source>
        <strain evidence="2">cv. Kellogg 1175</strain>
        <tissue evidence="1">Leaf</tissue>
    </source>
</reference>
<evidence type="ECO:0000313" key="2">
    <source>
        <dbReference type="Proteomes" id="UP000095767"/>
    </source>
</evidence>
<gene>
    <name evidence="1" type="ORF">BAE44_0023205</name>
</gene>